<dbReference type="InterPro" id="IPR031414">
    <property type="entry name" value="Ribosomal_bTHX"/>
</dbReference>
<evidence type="ECO:0000256" key="4">
    <source>
        <dbReference type="SAM" id="MobiDB-lite"/>
    </source>
</evidence>
<evidence type="ECO:0000313" key="5">
    <source>
        <dbReference type="EMBL" id="MFH6982709.1"/>
    </source>
</evidence>
<dbReference type="NCBIfam" id="TIGR04560">
    <property type="entry name" value="ribo_THX"/>
    <property type="match status" value="1"/>
</dbReference>
<accession>A0ABW7N557</accession>
<proteinExistence type="inferred from homology"/>
<gene>
    <name evidence="5" type="ORF">ACHKAR_04625</name>
</gene>
<sequence length="39" mass="4285">MGKGDRKTRRGKIAKGTYGVRRPKNTTGKAEAPKKGKKK</sequence>
<dbReference type="GO" id="GO:0005840">
    <property type="term" value="C:ribosome"/>
    <property type="evidence" value="ECO:0007669"/>
    <property type="project" value="UniProtKB-KW"/>
</dbReference>
<protein>
    <submittedName>
        <fullName evidence="5">30S ribosomal protein THX</fullName>
    </submittedName>
</protein>
<feature type="region of interest" description="Disordered" evidence="4">
    <location>
        <begin position="1"/>
        <end position="39"/>
    </location>
</feature>
<keyword evidence="6" id="KW-1185">Reference proteome</keyword>
<dbReference type="RefSeq" id="WP_159578982.1">
    <property type="nucleotide sequence ID" value="NZ_JBIPKE010000012.1"/>
</dbReference>
<organism evidence="5 6">
    <name type="scientific">Marinoscillum luteum</name>
    <dbReference type="NCBI Taxonomy" id="861051"/>
    <lineage>
        <taxon>Bacteria</taxon>
        <taxon>Pseudomonadati</taxon>
        <taxon>Bacteroidota</taxon>
        <taxon>Cytophagia</taxon>
        <taxon>Cytophagales</taxon>
        <taxon>Reichenbachiellaceae</taxon>
        <taxon>Marinoscillum</taxon>
    </lineage>
</organism>
<evidence type="ECO:0000256" key="2">
    <source>
        <dbReference type="ARBA" id="ARBA00022980"/>
    </source>
</evidence>
<evidence type="ECO:0000313" key="6">
    <source>
        <dbReference type="Proteomes" id="UP001610063"/>
    </source>
</evidence>
<reference evidence="5 6" key="1">
    <citation type="journal article" date="2013" name="Int. J. Syst. Evol. Microbiol.">
        <title>Marinoscillum luteum sp. nov., isolated from marine sediment.</title>
        <authorList>
            <person name="Cha I.T."/>
            <person name="Park S.J."/>
            <person name="Kim S.J."/>
            <person name="Kim J.G."/>
            <person name="Jung M.Y."/>
            <person name="Shin K.S."/>
            <person name="Kwon K.K."/>
            <person name="Yang S.H."/>
            <person name="Seo Y.S."/>
            <person name="Rhee S.K."/>
        </authorList>
    </citation>
    <scope>NUCLEOTIDE SEQUENCE [LARGE SCALE GENOMIC DNA]</scope>
    <source>
        <strain evidence="5 6">KCTC 23939</strain>
    </source>
</reference>
<keyword evidence="3" id="KW-0687">Ribonucleoprotein</keyword>
<comment type="similarity">
    <text evidence="1">Belongs to the bacterial ribosomal protein bTHX family.</text>
</comment>
<feature type="compositionally biased region" description="Basic residues" evidence="4">
    <location>
        <begin position="1"/>
        <end position="13"/>
    </location>
</feature>
<name>A0ABW7N557_9BACT</name>
<keyword evidence="2 5" id="KW-0689">Ribosomal protein</keyword>
<evidence type="ECO:0000256" key="1">
    <source>
        <dbReference type="ARBA" id="ARBA00010834"/>
    </source>
</evidence>
<dbReference type="InterPro" id="IPR030826">
    <property type="entry name" value="Ribosomal_bTHX/bTHXc/bTHXm"/>
</dbReference>
<dbReference type="Proteomes" id="UP001610063">
    <property type="component" value="Unassembled WGS sequence"/>
</dbReference>
<comment type="caution">
    <text evidence="5">The sequence shown here is derived from an EMBL/GenBank/DDBJ whole genome shotgun (WGS) entry which is preliminary data.</text>
</comment>
<evidence type="ECO:0000256" key="3">
    <source>
        <dbReference type="ARBA" id="ARBA00023274"/>
    </source>
</evidence>
<dbReference type="Pfam" id="PF17070">
    <property type="entry name" value="Thx"/>
    <property type="match status" value="1"/>
</dbReference>
<dbReference type="EMBL" id="JBIPKE010000012">
    <property type="protein sequence ID" value="MFH6982709.1"/>
    <property type="molecule type" value="Genomic_DNA"/>
</dbReference>